<evidence type="ECO:0000259" key="6">
    <source>
        <dbReference type="PROSITE" id="PS50110"/>
    </source>
</evidence>
<dbReference type="PANTHER" id="PTHR43280">
    <property type="entry name" value="ARAC-FAMILY TRANSCRIPTIONAL REGULATOR"/>
    <property type="match status" value="1"/>
</dbReference>
<dbReference type="InterPro" id="IPR011006">
    <property type="entry name" value="CheY-like_superfamily"/>
</dbReference>
<dbReference type="InterPro" id="IPR009057">
    <property type="entry name" value="Homeodomain-like_sf"/>
</dbReference>
<dbReference type="SMART" id="SM00448">
    <property type="entry name" value="REC"/>
    <property type="match status" value="1"/>
</dbReference>
<gene>
    <name evidence="7" type="ORF">E2636_03250</name>
</gene>
<dbReference type="Gene3D" id="1.10.10.60">
    <property type="entry name" value="Homeodomain-like"/>
    <property type="match status" value="2"/>
</dbReference>
<dbReference type="SUPFAM" id="SSF52172">
    <property type="entry name" value="CheY-like"/>
    <property type="match status" value="1"/>
</dbReference>
<dbReference type="InterPro" id="IPR018060">
    <property type="entry name" value="HTH_AraC"/>
</dbReference>
<feature type="domain" description="Response regulatory" evidence="6">
    <location>
        <begin position="2"/>
        <end position="116"/>
    </location>
</feature>
<keyword evidence="1" id="KW-0805">Transcription regulation</keyword>
<dbReference type="Gene3D" id="3.40.50.2300">
    <property type="match status" value="1"/>
</dbReference>
<keyword evidence="2" id="KW-0238">DNA-binding</keyword>
<feature type="domain" description="HTH araC/xylS-type" evidence="5">
    <location>
        <begin position="419"/>
        <end position="517"/>
    </location>
</feature>
<dbReference type="SUPFAM" id="SSF46689">
    <property type="entry name" value="Homeodomain-like"/>
    <property type="match status" value="2"/>
</dbReference>
<evidence type="ECO:0000256" key="2">
    <source>
        <dbReference type="ARBA" id="ARBA00023125"/>
    </source>
</evidence>
<protein>
    <submittedName>
        <fullName evidence="7">AraC family transcriptional regulator</fullName>
    </submittedName>
</protein>
<proteinExistence type="predicted"/>
<dbReference type="Proteomes" id="UP000294292">
    <property type="component" value="Chromosome"/>
</dbReference>
<dbReference type="EMBL" id="CP038015">
    <property type="protein sequence ID" value="QBP40224.1"/>
    <property type="molecule type" value="Genomic_DNA"/>
</dbReference>
<dbReference type="Pfam" id="PF12833">
    <property type="entry name" value="HTH_18"/>
    <property type="match status" value="1"/>
</dbReference>
<reference evidence="7 8" key="1">
    <citation type="submission" date="2019-03" db="EMBL/GenBank/DDBJ databases">
        <title>Complete genome sequence of Paenisporosarcina antarctica CGMCC 1.6503T.</title>
        <authorList>
            <person name="Rong J.-C."/>
            <person name="Chi N.-Y."/>
            <person name="Zhang Q.-F."/>
        </authorList>
    </citation>
    <scope>NUCLEOTIDE SEQUENCE [LARGE SCALE GENOMIC DNA]</scope>
    <source>
        <strain evidence="7 8">CGMCC 1.6503</strain>
    </source>
</reference>
<dbReference type="InterPro" id="IPR018062">
    <property type="entry name" value="HTH_AraC-typ_CS"/>
</dbReference>
<evidence type="ECO:0000313" key="7">
    <source>
        <dbReference type="EMBL" id="QBP40224.1"/>
    </source>
</evidence>
<name>A0A4P6ZVN7_9BACL</name>
<dbReference type="PRINTS" id="PR00032">
    <property type="entry name" value="HTHARAC"/>
</dbReference>
<accession>A0A4P6ZVN7</accession>
<dbReference type="RefSeq" id="WP_134208962.1">
    <property type="nucleotide sequence ID" value="NZ_CP038015.1"/>
</dbReference>
<dbReference type="InterPro" id="IPR041522">
    <property type="entry name" value="CdaR_GGDEF"/>
</dbReference>
<dbReference type="GO" id="GO:0000160">
    <property type="term" value="P:phosphorelay signal transduction system"/>
    <property type="evidence" value="ECO:0007669"/>
    <property type="project" value="InterPro"/>
</dbReference>
<sequence length="525" mass="61631">MNILVAERSDFHRNGIKWMLASSGCEIEQYTEVQSTSEFFSSIETYQYHLVIIEIEMLIDDEWKHFKKLTNHTTVVAISDKKDFDLAVKCLESGIYRIFIKPLAIKTIMDVILKVSSDSKRSANEGSDSDLKLDLSLVKKQWVNNLIYGHVTHVKEVWDQANLLGCRILPSVVIVCKISYLREMTKNKSDHWKKQLMTTIYNKVEEFCAQYSLITIKNYDKFVVLYSPKKGEQKQETLRNVKKISYELFDWMNKETGCTLYIACGNEYKDPMHLYHSYNEAKRLIDLEYYFSQGKVIHYADHPQLFNDNIIDEIELLPLGDELTKENLPFIFSQLENNLKVMKETGVSPLYYKITLLYILSQISNLFIKNEKDHFKFFLKQSESVINSETIEEVLPKIKQFLIELADVDANSFQHIVIEKALDYIHENYVRGITLEEIAEFVKRSPYYFSHLFKKVMNMTFVEYLTNLRIKRAKELLMEGDYTISEIASLIGYQDPNYFSRVFKAISGESPKQWKTKKYLEQTKN</sequence>
<evidence type="ECO:0000259" key="5">
    <source>
        <dbReference type="PROSITE" id="PS01124"/>
    </source>
</evidence>
<dbReference type="PROSITE" id="PS01124">
    <property type="entry name" value="HTH_ARAC_FAMILY_2"/>
    <property type="match status" value="1"/>
</dbReference>
<dbReference type="SMART" id="SM00342">
    <property type="entry name" value="HTH_ARAC"/>
    <property type="match status" value="1"/>
</dbReference>
<dbReference type="CDD" id="cd00156">
    <property type="entry name" value="REC"/>
    <property type="match status" value="1"/>
</dbReference>
<organism evidence="7 8">
    <name type="scientific">Paenisporosarcina antarctica</name>
    <dbReference type="NCBI Taxonomy" id="417367"/>
    <lineage>
        <taxon>Bacteria</taxon>
        <taxon>Bacillati</taxon>
        <taxon>Bacillota</taxon>
        <taxon>Bacilli</taxon>
        <taxon>Bacillales</taxon>
        <taxon>Caryophanaceae</taxon>
        <taxon>Paenisporosarcina</taxon>
    </lineage>
</organism>
<dbReference type="Pfam" id="PF17853">
    <property type="entry name" value="GGDEF_2"/>
    <property type="match status" value="1"/>
</dbReference>
<evidence type="ECO:0000256" key="1">
    <source>
        <dbReference type="ARBA" id="ARBA00023015"/>
    </source>
</evidence>
<dbReference type="GO" id="GO:0003700">
    <property type="term" value="F:DNA-binding transcription factor activity"/>
    <property type="evidence" value="ECO:0007669"/>
    <property type="project" value="InterPro"/>
</dbReference>
<dbReference type="GO" id="GO:0043565">
    <property type="term" value="F:sequence-specific DNA binding"/>
    <property type="evidence" value="ECO:0007669"/>
    <property type="project" value="InterPro"/>
</dbReference>
<dbReference type="Pfam" id="PF00072">
    <property type="entry name" value="Response_reg"/>
    <property type="match status" value="1"/>
</dbReference>
<evidence type="ECO:0000313" key="8">
    <source>
        <dbReference type="Proteomes" id="UP000294292"/>
    </source>
</evidence>
<dbReference type="OrthoDB" id="9813413at2"/>
<comment type="caution">
    <text evidence="4">Lacks conserved residue(s) required for the propagation of feature annotation.</text>
</comment>
<dbReference type="PROSITE" id="PS50110">
    <property type="entry name" value="RESPONSE_REGULATORY"/>
    <property type="match status" value="1"/>
</dbReference>
<dbReference type="AlphaFoldDB" id="A0A4P6ZVN7"/>
<dbReference type="PROSITE" id="PS00041">
    <property type="entry name" value="HTH_ARAC_FAMILY_1"/>
    <property type="match status" value="1"/>
</dbReference>
<keyword evidence="3" id="KW-0804">Transcription</keyword>
<dbReference type="InterPro" id="IPR020449">
    <property type="entry name" value="Tscrpt_reg_AraC-type_HTH"/>
</dbReference>
<keyword evidence="8" id="KW-1185">Reference proteome</keyword>
<evidence type="ECO:0000256" key="3">
    <source>
        <dbReference type="ARBA" id="ARBA00023163"/>
    </source>
</evidence>
<dbReference type="PANTHER" id="PTHR43280:SF28">
    <property type="entry name" value="HTH-TYPE TRANSCRIPTIONAL ACTIVATOR RHAS"/>
    <property type="match status" value="1"/>
</dbReference>
<dbReference type="InterPro" id="IPR001789">
    <property type="entry name" value="Sig_transdc_resp-reg_receiver"/>
</dbReference>
<evidence type="ECO:0000256" key="4">
    <source>
        <dbReference type="PROSITE-ProRule" id="PRU00169"/>
    </source>
</evidence>
<dbReference type="KEGG" id="panc:E2636_03250"/>